<name>A0ABQ7FRT9_DUNSA</name>
<evidence type="ECO:0000313" key="2">
    <source>
        <dbReference type="Proteomes" id="UP000815325"/>
    </source>
</evidence>
<organism evidence="1 2">
    <name type="scientific">Dunaliella salina</name>
    <name type="common">Green alga</name>
    <name type="synonym">Protococcus salinus</name>
    <dbReference type="NCBI Taxonomy" id="3046"/>
    <lineage>
        <taxon>Eukaryota</taxon>
        <taxon>Viridiplantae</taxon>
        <taxon>Chlorophyta</taxon>
        <taxon>core chlorophytes</taxon>
        <taxon>Chlorophyceae</taxon>
        <taxon>CS clade</taxon>
        <taxon>Chlamydomonadales</taxon>
        <taxon>Dunaliellaceae</taxon>
        <taxon>Dunaliella</taxon>
    </lineage>
</organism>
<feature type="non-terminal residue" evidence="1">
    <location>
        <position position="97"/>
    </location>
</feature>
<evidence type="ECO:0000313" key="1">
    <source>
        <dbReference type="EMBL" id="KAF5825264.1"/>
    </source>
</evidence>
<gene>
    <name evidence="1" type="ORF">DUNSADRAFT_12700</name>
</gene>
<reference evidence="1" key="1">
    <citation type="submission" date="2017-08" db="EMBL/GenBank/DDBJ databases">
        <authorList>
            <person name="Polle J.E."/>
            <person name="Barry K."/>
            <person name="Cushman J."/>
            <person name="Schmutz J."/>
            <person name="Tran D."/>
            <person name="Hathwaick L.T."/>
            <person name="Yim W.C."/>
            <person name="Jenkins J."/>
            <person name="Mckie-Krisberg Z.M."/>
            <person name="Prochnik S."/>
            <person name="Lindquist E."/>
            <person name="Dockter R.B."/>
            <person name="Adam C."/>
            <person name="Molina H."/>
            <person name="Bunkerborg J."/>
            <person name="Jin E."/>
            <person name="Buchheim M."/>
            <person name="Magnuson J."/>
        </authorList>
    </citation>
    <scope>NUCLEOTIDE SEQUENCE</scope>
    <source>
        <strain evidence="1">CCAP 19/18</strain>
    </source>
</reference>
<dbReference type="EMBL" id="MU074311">
    <property type="protein sequence ID" value="KAF5825264.1"/>
    <property type="molecule type" value="Genomic_DNA"/>
</dbReference>
<dbReference type="Proteomes" id="UP000815325">
    <property type="component" value="Unassembled WGS sequence"/>
</dbReference>
<comment type="caution">
    <text evidence="1">The sequence shown here is derived from an EMBL/GenBank/DDBJ whole genome shotgun (WGS) entry which is preliminary data.</text>
</comment>
<sequence length="97" mass="10677">MCVPCCVQLRECALDLDSHVRAAGVAEDLEEEARAALIALSHVLQDYKQAVHDLPLSSLQLMRVARSLARMQALLPNLRSLVCQAGEDLVLYVCFTP</sequence>
<accession>A0ABQ7FRT9</accession>
<protein>
    <submittedName>
        <fullName evidence="1">Uncharacterized protein</fullName>
    </submittedName>
</protein>
<proteinExistence type="predicted"/>
<keyword evidence="2" id="KW-1185">Reference proteome</keyword>